<name>A0A1G1W888_9BACT</name>
<feature type="domain" description="Cas12f1-like TNB" evidence="2">
    <location>
        <begin position="455"/>
        <end position="520"/>
    </location>
</feature>
<evidence type="ECO:0000256" key="1">
    <source>
        <dbReference type="ARBA" id="ARBA00023125"/>
    </source>
</evidence>
<sequence>MRLTKSYKLKILPTNEQVKFLEDYFSRFAKAVNFYISKIGLLRKDYEWLSKDKQKKGKCANCGQNTDLSHKFLPANSLVCPRCYNYEVGDLFIRKKLYATRIGPNKRKRGRFDVRDATKLPGTDYALAFKRAADTIKGQKKQLGKVKKQLVFTERRLNEWIEVLENKETLLQDGKKALTRFTLPKKPGQKVERFKHILYKDNPSQGKTESQIKGIIKALDRTVQRLTKRLKTADIKFNGDIVDLHYSAVKNIIEKFTEISLDLKKQQFPIAAENVVSKKSRGWIIEKINEMKKGKPLYPLLLKKKNDFYLSYPVRLELEEPKEEKVTKAMGIDRGVNQIAVTAVIDRPTDKPHHIEFYSGKDLIKSKLKYQLIRKKFTGTKSVNKRRAKFGEKVARGSMYVLHDISRQIVNQAKEQKPIVIVMEDLKMIQGEKRVKKGSAVRERKVNFLLSNFNYGRLQSLISYKALQEGIPIRFIKPEYTSQTCSKCREIGKRTKGFFQCVNPKCNHKMNADLNAAINIANSYCKEDSFTKKPKSAILQATTSS</sequence>
<dbReference type="Proteomes" id="UP000176631">
    <property type="component" value="Unassembled WGS sequence"/>
</dbReference>
<proteinExistence type="predicted"/>
<keyword evidence="1" id="KW-0238">DNA-binding</keyword>
<accession>A0A1G1W888</accession>
<organism evidence="3 4">
    <name type="scientific">Candidatus Woykebacteria bacterium RBG_13_40_15</name>
    <dbReference type="NCBI Taxonomy" id="1802593"/>
    <lineage>
        <taxon>Bacteria</taxon>
        <taxon>Candidatus Woykeibacteriota</taxon>
    </lineage>
</organism>
<protein>
    <recommendedName>
        <fullName evidence="2">Cas12f1-like TNB domain-containing protein</fullName>
    </recommendedName>
</protein>
<reference evidence="3 4" key="1">
    <citation type="journal article" date="2016" name="Nat. Commun.">
        <title>Thousands of microbial genomes shed light on interconnected biogeochemical processes in an aquifer system.</title>
        <authorList>
            <person name="Anantharaman K."/>
            <person name="Brown C.T."/>
            <person name="Hug L.A."/>
            <person name="Sharon I."/>
            <person name="Castelle C.J."/>
            <person name="Probst A.J."/>
            <person name="Thomas B.C."/>
            <person name="Singh A."/>
            <person name="Wilkins M.J."/>
            <person name="Karaoz U."/>
            <person name="Brodie E.L."/>
            <person name="Williams K.H."/>
            <person name="Hubbard S.S."/>
            <person name="Banfield J.F."/>
        </authorList>
    </citation>
    <scope>NUCLEOTIDE SEQUENCE [LARGE SCALE GENOMIC DNA]</scope>
</reference>
<dbReference type="EMBL" id="MHCP01000019">
    <property type="protein sequence ID" value="OGY23893.1"/>
    <property type="molecule type" value="Genomic_DNA"/>
</dbReference>
<comment type="caution">
    <text evidence="3">The sequence shown here is derived from an EMBL/GenBank/DDBJ whole genome shotgun (WGS) entry which is preliminary data.</text>
</comment>
<gene>
    <name evidence="3" type="ORF">A2172_05160</name>
</gene>
<evidence type="ECO:0000313" key="3">
    <source>
        <dbReference type="EMBL" id="OGY23893.1"/>
    </source>
</evidence>
<evidence type="ECO:0000313" key="4">
    <source>
        <dbReference type="Proteomes" id="UP000176631"/>
    </source>
</evidence>
<evidence type="ECO:0000259" key="2">
    <source>
        <dbReference type="Pfam" id="PF07282"/>
    </source>
</evidence>
<dbReference type="InterPro" id="IPR010095">
    <property type="entry name" value="Cas12f1-like_TNB"/>
</dbReference>
<dbReference type="AlphaFoldDB" id="A0A1G1W888"/>
<dbReference type="Pfam" id="PF07282">
    <property type="entry name" value="Cas12f1-like_TNB"/>
    <property type="match status" value="1"/>
</dbReference>
<dbReference type="GO" id="GO:0003677">
    <property type="term" value="F:DNA binding"/>
    <property type="evidence" value="ECO:0007669"/>
    <property type="project" value="UniProtKB-KW"/>
</dbReference>
<dbReference type="NCBIfam" id="TIGR01766">
    <property type="entry name" value="IS200/IS605 family accessory protein TnpB-like domain"/>
    <property type="match status" value="1"/>
</dbReference>
<dbReference type="NCBIfam" id="NF040570">
    <property type="entry name" value="guided_TnpB"/>
    <property type="match status" value="1"/>
</dbReference>